<keyword evidence="1" id="KW-0805">Transcription regulation</keyword>
<evidence type="ECO:0000256" key="2">
    <source>
        <dbReference type="ARBA" id="ARBA00023125"/>
    </source>
</evidence>
<dbReference type="InterPro" id="IPR013096">
    <property type="entry name" value="Cupin_2"/>
</dbReference>
<evidence type="ECO:0000313" key="5">
    <source>
        <dbReference type="EMBL" id="MBM7646773.1"/>
    </source>
</evidence>
<evidence type="ECO:0000259" key="4">
    <source>
        <dbReference type="PROSITE" id="PS50943"/>
    </source>
</evidence>
<dbReference type="Gene3D" id="1.10.260.40">
    <property type="entry name" value="lambda repressor-like DNA-binding domains"/>
    <property type="match status" value="1"/>
</dbReference>
<evidence type="ECO:0000313" key="6">
    <source>
        <dbReference type="Proteomes" id="UP000808914"/>
    </source>
</evidence>
<dbReference type="SUPFAM" id="SSF51182">
    <property type="entry name" value="RmlC-like cupins"/>
    <property type="match status" value="1"/>
</dbReference>
<dbReference type="Pfam" id="PF07883">
    <property type="entry name" value="Cupin_2"/>
    <property type="match status" value="1"/>
</dbReference>
<keyword evidence="3" id="KW-0804">Transcription</keyword>
<dbReference type="PANTHER" id="PTHR46797">
    <property type="entry name" value="HTH-TYPE TRANSCRIPTIONAL REGULATOR"/>
    <property type="match status" value="1"/>
</dbReference>
<feature type="domain" description="HTH cro/C1-type" evidence="4">
    <location>
        <begin position="12"/>
        <end position="66"/>
    </location>
</feature>
<dbReference type="InterPro" id="IPR010982">
    <property type="entry name" value="Lambda_DNA-bd_dom_sf"/>
</dbReference>
<reference evidence="5 6" key="1">
    <citation type="submission" date="2021-01" db="EMBL/GenBank/DDBJ databases">
        <title>Genomic Encyclopedia of Type Strains, Phase IV (KMG-IV): sequencing the most valuable type-strain genomes for metagenomic binning, comparative biology and taxonomic classification.</title>
        <authorList>
            <person name="Goeker M."/>
        </authorList>
    </citation>
    <scope>NUCLEOTIDE SEQUENCE [LARGE SCALE GENOMIC DNA]</scope>
    <source>
        <strain evidence="5 6">DSM 28236</strain>
    </source>
</reference>
<evidence type="ECO:0000256" key="1">
    <source>
        <dbReference type="ARBA" id="ARBA00023015"/>
    </source>
</evidence>
<dbReference type="Proteomes" id="UP000808914">
    <property type="component" value="Unassembled WGS sequence"/>
</dbReference>
<comment type="caution">
    <text evidence="5">The sequence shown here is derived from an EMBL/GenBank/DDBJ whole genome shotgun (WGS) entry which is preliminary data.</text>
</comment>
<dbReference type="Gene3D" id="2.60.120.10">
    <property type="entry name" value="Jelly Rolls"/>
    <property type="match status" value="1"/>
</dbReference>
<dbReference type="EMBL" id="JAFBER010000029">
    <property type="protein sequence ID" value="MBM7646773.1"/>
    <property type="molecule type" value="Genomic_DNA"/>
</dbReference>
<organism evidence="5 6">
    <name type="scientific">Scopulibacillus daqui</name>
    <dbReference type="NCBI Taxonomy" id="1469162"/>
    <lineage>
        <taxon>Bacteria</taxon>
        <taxon>Bacillati</taxon>
        <taxon>Bacillota</taxon>
        <taxon>Bacilli</taxon>
        <taxon>Bacillales</taxon>
        <taxon>Sporolactobacillaceae</taxon>
        <taxon>Scopulibacillus</taxon>
    </lineage>
</organism>
<dbReference type="InterPro" id="IPR011051">
    <property type="entry name" value="RmlC_Cupin_sf"/>
</dbReference>
<accession>A0ABS2Q3A2</accession>
<evidence type="ECO:0000256" key="3">
    <source>
        <dbReference type="ARBA" id="ARBA00023163"/>
    </source>
</evidence>
<dbReference type="SMART" id="SM00530">
    <property type="entry name" value="HTH_XRE"/>
    <property type="match status" value="1"/>
</dbReference>
<dbReference type="RefSeq" id="WP_205004653.1">
    <property type="nucleotide sequence ID" value="NZ_JAFBER010000029.1"/>
</dbReference>
<dbReference type="CDD" id="cd00093">
    <property type="entry name" value="HTH_XRE"/>
    <property type="match status" value="1"/>
</dbReference>
<dbReference type="InterPro" id="IPR001387">
    <property type="entry name" value="Cro/C1-type_HTH"/>
</dbReference>
<protein>
    <submittedName>
        <fullName evidence="5">Transcriptional regulator with XRE-family HTH domain</fullName>
    </submittedName>
</protein>
<keyword evidence="6" id="KW-1185">Reference proteome</keyword>
<dbReference type="CDD" id="cd02209">
    <property type="entry name" value="cupin_XRE_C"/>
    <property type="match status" value="1"/>
</dbReference>
<name>A0ABS2Q3A2_9BACL</name>
<dbReference type="Pfam" id="PF01381">
    <property type="entry name" value="HTH_3"/>
    <property type="match status" value="1"/>
</dbReference>
<dbReference type="PANTHER" id="PTHR46797:SF23">
    <property type="entry name" value="HTH-TYPE TRANSCRIPTIONAL REGULATOR SUTR"/>
    <property type="match status" value="1"/>
</dbReference>
<dbReference type="InterPro" id="IPR014710">
    <property type="entry name" value="RmlC-like_jellyroll"/>
</dbReference>
<proteinExistence type="predicted"/>
<keyword evidence="2" id="KW-0238">DNA-binding</keyword>
<dbReference type="InterPro" id="IPR050807">
    <property type="entry name" value="TransReg_Diox_bact_type"/>
</dbReference>
<gene>
    <name evidence="5" type="ORF">JOD45_003007</name>
</gene>
<dbReference type="PROSITE" id="PS50943">
    <property type="entry name" value="HTH_CROC1"/>
    <property type="match status" value="1"/>
</dbReference>
<dbReference type="SUPFAM" id="SSF47413">
    <property type="entry name" value="lambda repressor-like DNA-binding domains"/>
    <property type="match status" value="1"/>
</dbReference>
<sequence length="182" mass="20522">MDPIQEIIANNLMKIRKSKGLSLDKVSELTGVSKAMLAQIEKGKSNPTVSTLWKIANGLQVSFSSFLKEEKPKITKINIEELSPVIDADGNYIVYTPFPYHPEKKFEIYLVKLNPGFTYTSAGHAGEEYILIKHGELKVGLKGEEYRLKSGDALHFTPSGQHDYTNETEELASFFMLIYYPE</sequence>